<comment type="caution">
    <text evidence="2">The sequence shown here is derived from an EMBL/GenBank/DDBJ whole genome shotgun (WGS) entry which is preliminary data.</text>
</comment>
<gene>
    <name evidence="2" type="ORF">VP01_4274g2</name>
</gene>
<dbReference type="InterPro" id="IPR058353">
    <property type="entry name" value="DUF8040"/>
</dbReference>
<dbReference type="OrthoDB" id="2505551at2759"/>
<dbReference type="VEuPathDB" id="FungiDB:VP01_4274g2"/>
<dbReference type="EMBL" id="LAVV01009362">
    <property type="protein sequence ID" value="KNZ50720.1"/>
    <property type="molecule type" value="Genomic_DNA"/>
</dbReference>
<dbReference type="Proteomes" id="UP000037035">
    <property type="component" value="Unassembled WGS sequence"/>
</dbReference>
<name>A0A0L6US89_9BASI</name>
<accession>A0A0L6US89</accession>
<sequence length="110" mass="12703">MHITIPYRDKMPENHIKAMFLVIALWGNEYTNFLLGGNQQCCKNMSHLNTQPVSKLLNMDEQLAIFMIIVGQGATNRQTEDRFQHSGETILCWLRLGKYHLSAGYYVRAN</sequence>
<proteinExistence type="predicted"/>
<protein>
    <recommendedName>
        <fullName evidence="1">DUF8040 domain-containing protein</fullName>
    </recommendedName>
</protein>
<organism evidence="2 3">
    <name type="scientific">Puccinia sorghi</name>
    <dbReference type="NCBI Taxonomy" id="27349"/>
    <lineage>
        <taxon>Eukaryota</taxon>
        <taxon>Fungi</taxon>
        <taxon>Dikarya</taxon>
        <taxon>Basidiomycota</taxon>
        <taxon>Pucciniomycotina</taxon>
        <taxon>Pucciniomycetes</taxon>
        <taxon>Pucciniales</taxon>
        <taxon>Pucciniaceae</taxon>
        <taxon>Puccinia</taxon>
    </lineage>
</organism>
<keyword evidence="3" id="KW-1185">Reference proteome</keyword>
<evidence type="ECO:0000313" key="3">
    <source>
        <dbReference type="Proteomes" id="UP000037035"/>
    </source>
</evidence>
<evidence type="ECO:0000259" key="1">
    <source>
        <dbReference type="Pfam" id="PF26138"/>
    </source>
</evidence>
<evidence type="ECO:0000313" key="2">
    <source>
        <dbReference type="EMBL" id="KNZ50720.1"/>
    </source>
</evidence>
<dbReference type="Pfam" id="PF26138">
    <property type="entry name" value="DUF8040"/>
    <property type="match status" value="1"/>
</dbReference>
<dbReference type="AlphaFoldDB" id="A0A0L6US89"/>
<feature type="domain" description="DUF8040" evidence="1">
    <location>
        <begin position="55"/>
        <end position="92"/>
    </location>
</feature>
<reference evidence="2 3" key="1">
    <citation type="submission" date="2015-08" db="EMBL/GenBank/DDBJ databases">
        <title>Next Generation Sequencing and Analysis of the Genome of Puccinia sorghi L Schw, the Causal Agent of Maize Common Rust.</title>
        <authorList>
            <person name="Rochi L."/>
            <person name="Burguener G."/>
            <person name="Darino M."/>
            <person name="Turjanski A."/>
            <person name="Kreff E."/>
            <person name="Dieguez M.J."/>
            <person name="Sacco F."/>
        </authorList>
    </citation>
    <scope>NUCLEOTIDE SEQUENCE [LARGE SCALE GENOMIC DNA]</scope>
    <source>
        <strain evidence="2 3">RO10H11247</strain>
    </source>
</reference>